<feature type="transmembrane region" description="Helical" evidence="1">
    <location>
        <begin position="95"/>
        <end position="114"/>
    </location>
</feature>
<dbReference type="Pfam" id="PF12725">
    <property type="entry name" value="DUF3810"/>
    <property type="match status" value="1"/>
</dbReference>
<accession>A0A7K1XZ31</accession>
<keyword evidence="1" id="KW-0812">Transmembrane</keyword>
<reference evidence="2 3" key="1">
    <citation type="submission" date="2019-11" db="EMBL/GenBank/DDBJ databases">
        <title>Pedobacter sp. HMF7056 Genome sequencing and assembly.</title>
        <authorList>
            <person name="Kang H."/>
            <person name="Kim H."/>
            <person name="Joh K."/>
        </authorList>
    </citation>
    <scope>NUCLEOTIDE SEQUENCE [LARGE SCALE GENOMIC DNA]</scope>
    <source>
        <strain evidence="2 3">HMF7056</strain>
    </source>
</reference>
<sequence length="361" mass="41012">MKESVSTSRLLLTIVSLLLLYGLVVAAGHAPLFVEQYYSQEIYPVIATATQAIFNFIPVSVGDLLYIATVLWLVVIAGKLLKRLFTKKFREAGRLVLKTLIGVQAGILVFYLFWGLNYFRPPAAVRLGLQDSCCSREDIRRVAAILIDSANAVKLRLKPSDLQQDNRQIFGNAVAAMKALGSHDARFKTYFPTVKPSMLTFFMNYMGTAGYYNPFTSEAQLNYEMPVYTRPVVACHEMSHQIGFNAEDEANFGGFLAGVSSDERLLKYSAYYMGMQEFMAELRNRDTTAFNELKPCISPAVIEDLKAEREYWRRFRGKAGILSSLMYEQYLKINNQPEGLQTYNRMVKLVIAWYKRNRPGH</sequence>
<evidence type="ECO:0000313" key="2">
    <source>
        <dbReference type="EMBL" id="MXV16261.1"/>
    </source>
</evidence>
<name>A0A7K1XZ31_9SPHI</name>
<dbReference type="RefSeq" id="WP_160907269.1">
    <property type="nucleotide sequence ID" value="NZ_WVHS01000003.1"/>
</dbReference>
<evidence type="ECO:0000313" key="3">
    <source>
        <dbReference type="Proteomes" id="UP000451233"/>
    </source>
</evidence>
<dbReference type="InterPro" id="IPR024294">
    <property type="entry name" value="DUF3810"/>
</dbReference>
<feature type="transmembrane region" description="Helical" evidence="1">
    <location>
        <begin position="42"/>
        <end position="75"/>
    </location>
</feature>
<keyword evidence="3" id="KW-1185">Reference proteome</keyword>
<organism evidence="2 3">
    <name type="scientific">Hufsiella ginkgonis</name>
    <dbReference type="NCBI Taxonomy" id="2695274"/>
    <lineage>
        <taxon>Bacteria</taxon>
        <taxon>Pseudomonadati</taxon>
        <taxon>Bacteroidota</taxon>
        <taxon>Sphingobacteriia</taxon>
        <taxon>Sphingobacteriales</taxon>
        <taxon>Sphingobacteriaceae</taxon>
        <taxon>Hufsiella</taxon>
    </lineage>
</organism>
<dbReference type="Proteomes" id="UP000451233">
    <property type="component" value="Unassembled WGS sequence"/>
</dbReference>
<comment type="caution">
    <text evidence="2">The sequence shown here is derived from an EMBL/GenBank/DDBJ whole genome shotgun (WGS) entry which is preliminary data.</text>
</comment>
<keyword evidence="1" id="KW-1133">Transmembrane helix</keyword>
<dbReference type="EMBL" id="WVHS01000003">
    <property type="protein sequence ID" value="MXV16261.1"/>
    <property type="molecule type" value="Genomic_DNA"/>
</dbReference>
<keyword evidence="1" id="KW-0472">Membrane</keyword>
<evidence type="ECO:0000256" key="1">
    <source>
        <dbReference type="SAM" id="Phobius"/>
    </source>
</evidence>
<protein>
    <submittedName>
        <fullName evidence="2">DUF3810 family protein</fullName>
    </submittedName>
</protein>
<gene>
    <name evidence="2" type="ORF">GS398_13185</name>
</gene>
<proteinExistence type="predicted"/>
<dbReference type="AlphaFoldDB" id="A0A7K1XZ31"/>